<sequence length="207" mass="23386">MGIAFAGIIISWIAPGFTGKYTKHHPIIFSHLLERFTALIIVMFGETIVGIADYFTAANFSIQSILIFTTVAALFFTYIVEFDHLINEHQRHETGNLMIYLHYFILFGLSLITVAMKFIDDAAAHPRFAVTCMYLGFTLFYIGLAIANYYNKVKVNKTVVSIFIISTIAGFGISWFYSSFTPVVIIMTAVTLINAVTLTRFRIKYVD</sequence>
<feature type="transmembrane region" description="Helical" evidence="1">
    <location>
        <begin position="183"/>
        <end position="201"/>
    </location>
</feature>
<feature type="transmembrane region" description="Helical" evidence="1">
    <location>
        <begin position="100"/>
        <end position="119"/>
    </location>
</feature>
<gene>
    <name evidence="2" type="ORF">BHL83_01125</name>
</gene>
<accession>A0AAE5J6B0</accession>
<dbReference type="Proteomes" id="UP000194219">
    <property type="component" value="Unassembled WGS sequence"/>
</dbReference>
<comment type="caution">
    <text evidence="2">The sequence shown here is derived from an EMBL/GenBank/DDBJ whole genome shotgun (WGS) entry which is preliminary data.</text>
</comment>
<feature type="transmembrane region" description="Helical" evidence="1">
    <location>
        <begin position="159"/>
        <end position="177"/>
    </location>
</feature>
<feature type="transmembrane region" description="Helical" evidence="1">
    <location>
        <begin position="125"/>
        <end position="147"/>
    </location>
</feature>
<reference evidence="2 3" key="1">
    <citation type="submission" date="2016-09" db="EMBL/GenBank/DDBJ databases">
        <title>Lactobacillus reuteri KLR3006, genome sequencing and assembly.</title>
        <authorList>
            <person name="Lee J.-Y."/>
            <person name="Kim E.B."/>
            <person name="Choi Y.-J."/>
        </authorList>
    </citation>
    <scope>NUCLEOTIDE SEQUENCE [LARGE SCALE GENOMIC DNA]</scope>
    <source>
        <strain evidence="2 3">KLR3006</strain>
    </source>
</reference>
<dbReference type="EMBL" id="MIMV01000202">
    <property type="protein sequence ID" value="OTA84195.1"/>
    <property type="molecule type" value="Genomic_DNA"/>
</dbReference>
<dbReference type="InterPro" id="IPR010640">
    <property type="entry name" value="Low_temperature_requirement_A"/>
</dbReference>
<evidence type="ECO:0000313" key="3">
    <source>
        <dbReference type="Proteomes" id="UP000194219"/>
    </source>
</evidence>
<organism evidence="2 3">
    <name type="scientific">Limosilactobacillus reuteri</name>
    <name type="common">Lactobacillus reuteri</name>
    <dbReference type="NCBI Taxonomy" id="1598"/>
    <lineage>
        <taxon>Bacteria</taxon>
        <taxon>Bacillati</taxon>
        <taxon>Bacillota</taxon>
        <taxon>Bacilli</taxon>
        <taxon>Lactobacillales</taxon>
        <taxon>Lactobacillaceae</taxon>
        <taxon>Limosilactobacillus</taxon>
    </lineage>
</organism>
<evidence type="ECO:0000313" key="2">
    <source>
        <dbReference type="EMBL" id="OTA84195.1"/>
    </source>
</evidence>
<proteinExistence type="predicted"/>
<name>A0AAE5J6B0_LIMRT</name>
<keyword evidence="1" id="KW-0472">Membrane</keyword>
<dbReference type="Pfam" id="PF06772">
    <property type="entry name" value="LtrA"/>
    <property type="match status" value="1"/>
</dbReference>
<feature type="transmembrane region" description="Helical" evidence="1">
    <location>
        <begin position="36"/>
        <end position="55"/>
    </location>
</feature>
<feature type="transmembrane region" description="Helical" evidence="1">
    <location>
        <begin position="61"/>
        <end position="80"/>
    </location>
</feature>
<evidence type="ECO:0000256" key="1">
    <source>
        <dbReference type="SAM" id="Phobius"/>
    </source>
</evidence>
<keyword evidence="1" id="KW-1133">Transmembrane helix</keyword>
<dbReference type="AlphaFoldDB" id="A0AAE5J6B0"/>
<evidence type="ECO:0008006" key="4">
    <source>
        <dbReference type="Google" id="ProtNLM"/>
    </source>
</evidence>
<keyword evidence="1" id="KW-0812">Transmembrane</keyword>
<protein>
    <recommendedName>
        <fullName evidence="4">Low temperature requirement protein A</fullName>
    </recommendedName>
</protein>